<dbReference type="Gene3D" id="1.10.260.130">
    <property type="match status" value="1"/>
</dbReference>
<evidence type="ECO:0000256" key="2">
    <source>
        <dbReference type="PIRNR" id="PIRNR029171"/>
    </source>
</evidence>
<keyword evidence="4" id="KW-1185">Reference proteome</keyword>
<evidence type="ECO:0000313" key="3">
    <source>
        <dbReference type="EMBL" id="KIN09125.1"/>
    </source>
</evidence>
<proteinExistence type="inferred from homology"/>
<dbReference type="Gene3D" id="3.40.50.1820">
    <property type="entry name" value="alpha/beta hydrolase"/>
    <property type="match status" value="1"/>
</dbReference>
<dbReference type="Pfam" id="PF03583">
    <property type="entry name" value="LIP"/>
    <property type="match status" value="1"/>
</dbReference>
<dbReference type="GO" id="GO:0016042">
    <property type="term" value="P:lipid catabolic process"/>
    <property type="evidence" value="ECO:0007669"/>
    <property type="project" value="UniProtKB-UniRule"/>
</dbReference>
<name>A0A0C3I248_OIDMZ</name>
<dbReference type="Proteomes" id="UP000054321">
    <property type="component" value="Unassembled WGS sequence"/>
</dbReference>
<dbReference type="PIRSF" id="PIRSF029171">
    <property type="entry name" value="Esterase_LipA"/>
    <property type="match status" value="1"/>
</dbReference>
<accession>A0A0C3I248</accession>
<keyword evidence="2" id="KW-0732">Signal</keyword>
<feature type="signal peptide" evidence="2">
    <location>
        <begin position="1"/>
        <end position="20"/>
    </location>
</feature>
<dbReference type="InterPro" id="IPR005152">
    <property type="entry name" value="Lipase_secreted"/>
</dbReference>
<dbReference type="InParanoid" id="A0A0C3I248"/>
<dbReference type="AlphaFoldDB" id="A0A0C3I248"/>
<dbReference type="GO" id="GO:0004806">
    <property type="term" value="F:triacylglycerol lipase activity"/>
    <property type="evidence" value="ECO:0007669"/>
    <property type="project" value="UniProtKB-UniRule"/>
</dbReference>
<dbReference type="EMBL" id="KN832870">
    <property type="protein sequence ID" value="KIN09125.1"/>
    <property type="molecule type" value="Genomic_DNA"/>
</dbReference>
<reference evidence="4" key="2">
    <citation type="submission" date="2015-01" db="EMBL/GenBank/DDBJ databases">
        <title>Evolutionary Origins and Diversification of the Mycorrhizal Mutualists.</title>
        <authorList>
            <consortium name="DOE Joint Genome Institute"/>
            <consortium name="Mycorrhizal Genomics Consortium"/>
            <person name="Kohler A."/>
            <person name="Kuo A."/>
            <person name="Nagy L.G."/>
            <person name="Floudas D."/>
            <person name="Copeland A."/>
            <person name="Barry K.W."/>
            <person name="Cichocki N."/>
            <person name="Veneault-Fourrey C."/>
            <person name="LaButti K."/>
            <person name="Lindquist E.A."/>
            <person name="Lipzen A."/>
            <person name="Lundell T."/>
            <person name="Morin E."/>
            <person name="Murat C."/>
            <person name="Riley R."/>
            <person name="Ohm R."/>
            <person name="Sun H."/>
            <person name="Tunlid A."/>
            <person name="Henrissat B."/>
            <person name="Grigoriev I.V."/>
            <person name="Hibbett D.S."/>
            <person name="Martin F."/>
        </authorList>
    </citation>
    <scope>NUCLEOTIDE SEQUENCE [LARGE SCALE GENOMIC DNA]</scope>
    <source>
        <strain evidence="4">Zn</strain>
    </source>
</reference>
<reference evidence="3 4" key="1">
    <citation type="submission" date="2014-04" db="EMBL/GenBank/DDBJ databases">
        <authorList>
            <consortium name="DOE Joint Genome Institute"/>
            <person name="Kuo A."/>
            <person name="Martino E."/>
            <person name="Perotto S."/>
            <person name="Kohler A."/>
            <person name="Nagy L.G."/>
            <person name="Floudas D."/>
            <person name="Copeland A."/>
            <person name="Barry K.W."/>
            <person name="Cichocki N."/>
            <person name="Veneault-Fourrey C."/>
            <person name="LaButti K."/>
            <person name="Lindquist E.A."/>
            <person name="Lipzen A."/>
            <person name="Lundell T."/>
            <person name="Morin E."/>
            <person name="Murat C."/>
            <person name="Sun H."/>
            <person name="Tunlid A."/>
            <person name="Henrissat B."/>
            <person name="Grigoriev I.V."/>
            <person name="Hibbett D.S."/>
            <person name="Martin F."/>
            <person name="Nordberg H.P."/>
            <person name="Cantor M.N."/>
            <person name="Hua S.X."/>
        </authorList>
    </citation>
    <scope>NUCLEOTIDE SEQUENCE [LARGE SCALE GENOMIC DNA]</scope>
    <source>
        <strain evidence="3 4">Zn</strain>
    </source>
</reference>
<dbReference type="InterPro" id="IPR029058">
    <property type="entry name" value="AB_hydrolase_fold"/>
</dbReference>
<dbReference type="PANTHER" id="PTHR34853">
    <property type="match status" value="1"/>
</dbReference>
<comment type="similarity">
    <text evidence="2">Belongs to the AB hydrolase superfamily. Lipase family.</text>
</comment>
<feature type="chain" id="PRO_5013435634" evidence="2">
    <location>
        <begin position="21"/>
        <end position="457"/>
    </location>
</feature>
<protein>
    <submittedName>
        <fullName evidence="3">Uncharacterized protein</fullName>
    </submittedName>
</protein>
<organism evidence="3 4">
    <name type="scientific">Oidiodendron maius (strain Zn)</name>
    <dbReference type="NCBI Taxonomy" id="913774"/>
    <lineage>
        <taxon>Eukaryota</taxon>
        <taxon>Fungi</taxon>
        <taxon>Dikarya</taxon>
        <taxon>Ascomycota</taxon>
        <taxon>Pezizomycotina</taxon>
        <taxon>Leotiomycetes</taxon>
        <taxon>Leotiomycetes incertae sedis</taxon>
        <taxon>Myxotrichaceae</taxon>
        <taxon>Oidiodendron</taxon>
    </lineage>
</organism>
<dbReference type="SUPFAM" id="SSF53474">
    <property type="entry name" value="alpha/beta-Hydrolases"/>
    <property type="match status" value="1"/>
</dbReference>
<evidence type="ECO:0000256" key="1">
    <source>
        <dbReference type="ARBA" id="ARBA00022801"/>
    </source>
</evidence>
<sequence>MAPIKAIALNYLLLLQLAFGAVIPEAPQVSKRSAILPPTSDPFYVPPAGYENQKPGAILQSRTLGHLAFGGIVPLQTNAAYQLLFRSTDSLGNASAAVTTVIVPDNANTTRVLSYQTGEDSSWANCAPSYTLQFGSNTLDGGTVSAEQLLMVAALDQGWIVNVPDHEGLSSAYPSGIQAGQATLDSIRAILVSGQLTSISPNAVYQMWGYSGGALASEWAAELQATYALELNFIGAAFGGLIPSVPSVLKTINKGLFAGFAPTGILGLASAYPALQPLLDEHLVPSTAAYFRKPLTQCLIQDALDFALQDIFAYFDIGIHILDDPVVQSILNKTGYMGRHGTPQMPVFAYKALGDEVSPIADTDALVQKLCSQGAKIEYVRDMFGEHVTEAITGAGDAFNFLIDRFNGVPIPTRCRTRTILSDILDPRSLAILGETVVDALMALLQVPIGPSSIGSI</sequence>
<gene>
    <name evidence="3" type="ORF">OIDMADRAFT_38001</name>
</gene>
<evidence type="ECO:0000313" key="4">
    <source>
        <dbReference type="Proteomes" id="UP000054321"/>
    </source>
</evidence>
<dbReference type="PANTHER" id="PTHR34853:SF5">
    <property type="entry name" value="LIP-DOMAIN-CONTAINING PROTEIN-RELATED"/>
    <property type="match status" value="1"/>
</dbReference>
<dbReference type="HOGENOM" id="CLU_029538_5_0_1"/>
<keyword evidence="1" id="KW-0378">Hydrolase</keyword>
<dbReference type="OrthoDB" id="2373480at2759"/>